<gene>
    <name evidence="2" type="ORF">HINF_LOCUS20393</name>
    <name evidence="3" type="ORF">HINF_LOCUS70336</name>
</gene>
<keyword evidence="1" id="KW-0472">Membrane</keyword>
<dbReference type="EMBL" id="CAXDID020000525">
    <property type="protein sequence ID" value="CAL6099972.1"/>
    <property type="molecule type" value="Genomic_DNA"/>
</dbReference>
<evidence type="ECO:0000313" key="2">
    <source>
        <dbReference type="EMBL" id="CAI9932748.1"/>
    </source>
</evidence>
<keyword evidence="1" id="KW-0812">Transmembrane</keyword>
<proteinExistence type="predicted"/>
<comment type="caution">
    <text evidence="2">The sequence shown here is derived from an EMBL/GenBank/DDBJ whole genome shotgun (WGS) entry which is preliminary data.</text>
</comment>
<dbReference type="EMBL" id="CATOUU010000523">
    <property type="protein sequence ID" value="CAI9932748.1"/>
    <property type="molecule type" value="Genomic_DNA"/>
</dbReference>
<accession>A0AA86P867</accession>
<evidence type="ECO:0000313" key="4">
    <source>
        <dbReference type="Proteomes" id="UP001642409"/>
    </source>
</evidence>
<keyword evidence="1" id="KW-1133">Transmembrane helix</keyword>
<reference evidence="2" key="1">
    <citation type="submission" date="2023-06" db="EMBL/GenBank/DDBJ databases">
        <authorList>
            <person name="Kurt Z."/>
        </authorList>
    </citation>
    <scope>NUCLEOTIDE SEQUENCE</scope>
</reference>
<keyword evidence="4" id="KW-1185">Reference proteome</keyword>
<sequence>MSDQVSLAQWLTPVALVVLSILWMTFVSRDKGKDIVELTKNQFTDQKLQPLDVINHKLKKDGKPELDKDKFNALYYKYLEEERKKFPLSSFLHRWLDKAPKQYLDQNTDKQKDREE</sequence>
<protein>
    <submittedName>
        <fullName evidence="2">Uncharacterized protein</fullName>
    </submittedName>
</protein>
<dbReference type="Proteomes" id="UP001642409">
    <property type="component" value="Unassembled WGS sequence"/>
</dbReference>
<feature type="transmembrane region" description="Helical" evidence="1">
    <location>
        <begin position="6"/>
        <end position="26"/>
    </location>
</feature>
<reference evidence="3 4" key="2">
    <citation type="submission" date="2024-07" db="EMBL/GenBank/DDBJ databases">
        <authorList>
            <person name="Akdeniz Z."/>
        </authorList>
    </citation>
    <scope>NUCLEOTIDE SEQUENCE [LARGE SCALE GENOMIC DNA]</scope>
</reference>
<evidence type="ECO:0000256" key="1">
    <source>
        <dbReference type="SAM" id="Phobius"/>
    </source>
</evidence>
<evidence type="ECO:0000313" key="3">
    <source>
        <dbReference type="EMBL" id="CAL6099972.1"/>
    </source>
</evidence>
<organism evidence="2">
    <name type="scientific">Hexamita inflata</name>
    <dbReference type="NCBI Taxonomy" id="28002"/>
    <lineage>
        <taxon>Eukaryota</taxon>
        <taxon>Metamonada</taxon>
        <taxon>Diplomonadida</taxon>
        <taxon>Hexamitidae</taxon>
        <taxon>Hexamitinae</taxon>
        <taxon>Hexamita</taxon>
    </lineage>
</organism>
<name>A0AA86P867_9EUKA</name>
<dbReference type="AlphaFoldDB" id="A0AA86P867"/>